<dbReference type="RefSeq" id="WP_010110932.1">
    <property type="nucleotide sequence ID" value="NZ_CP008726.1"/>
</dbReference>
<proteinExistence type="predicted"/>
<organism evidence="1 2">
    <name type="scientific">Burkholderia oklahomensis</name>
    <dbReference type="NCBI Taxonomy" id="342113"/>
    <lineage>
        <taxon>Bacteria</taxon>
        <taxon>Pseudomonadati</taxon>
        <taxon>Pseudomonadota</taxon>
        <taxon>Betaproteobacteria</taxon>
        <taxon>Burkholderiales</taxon>
        <taxon>Burkholderiaceae</taxon>
        <taxon>Burkholderia</taxon>
        <taxon>pseudomallei group</taxon>
    </lineage>
</organism>
<sequence length="73" mass="7904">MKAPFVNVASTGLRPRRAAAARAAGFRLVRIGERPVVYTSFGAAHDPGRAFHARAARAMRDVDAMLVASRARR</sequence>
<reference evidence="1 2" key="1">
    <citation type="submission" date="2014-06" db="EMBL/GenBank/DDBJ databases">
        <authorList>
            <person name="Bishop-Lilly K.A."/>
            <person name="Broomall S.M."/>
            <person name="Chain P.S."/>
            <person name="Chertkov O."/>
            <person name="Coyne S.R."/>
            <person name="Daligault H.E."/>
            <person name="Davenport K.W."/>
            <person name="Erkkila T."/>
            <person name="Frey K.G."/>
            <person name="Gibbons H.S."/>
            <person name="Gu W."/>
            <person name="Jaissle J."/>
            <person name="Johnson S.L."/>
            <person name="Koroleva G.I."/>
            <person name="Ladner J.T."/>
            <person name="Lo C.-C."/>
            <person name="Minogue T.D."/>
            <person name="Munk C."/>
            <person name="Palacios G.F."/>
            <person name="Redden C.L."/>
            <person name="Rosenzweig C.N."/>
            <person name="Scholz M.B."/>
            <person name="Teshima H."/>
            <person name="Xu Y."/>
        </authorList>
    </citation>
    <scope>NUCLEOTIDE SEQUENCE [LARGE SCALE GENOMIC DNA]</scope>
    <source>
        <strain evidence="1 2">EO147</strain>
    </source>
</reference>
<dbReference type="AlphaFoldDB" id="A0AAI8BA12"/>
<dbReference type="Proteomes" id="UP000029424">
    <property type="component" value="Chromosome 1"/>
</dbReference>
<protein>
    <submittedName>
        <fullName evidence="1">Uncharacterized protein</fullName>
    </submittedName>
</protein>
<dbReference type="KEGG" id="bok:DM82_1687"/>
<keyword evidence="2" id="KW-1185">Reference proteome</keyword>
<gene>
    <name evidence="1" type="ORF">DM82_1687</name>
</gene>
<dbReference type="EMBL" id="CP008726">
    <property type="protein sequence ID" value="AIO68286.1"/>
    <property type="molecule type" value="Genomic_DNA"/>
</dbReference>
<accession>A0AAI8BA12</accession>
<evidence type="ECO:0000313" key="2">
    <source>
        <dbReference type="Proteomes" id="UP000029424"/>
    </source>
</evidence>
<evidence type="ECO:0000313" key="1">
    <source>
        <dbReference type="EMBL" id="AIO68286.1"/>
    </source>
</evidence>
<name>A0AAI8BA12_9BURK</name>